<evidence type="ECO:0000256" key="5">
    <source>
        <dbReference type="RuleBase" id="RU362118"/>
    </source>
</evidence>
<feature type="compositionally biased region" description="Polar residues" evidence="6">
    <location>
        <begin position="1"/>
        <end position="19"/>
    </location>
</feature>
<dbReference type="Gene3D" id="3.90.1150.10">
    <property type="entry name" value="Aspartate Aminotransferase, domain 1"/>
    <property type="match status" value="1"/>
</dbReference>
<evidence type="ECO:0000256" key="6">
    <source>
        <dbReference type="SAM" id="MobiDB-lite"/>
    </source>
</evidence>
<evidence type="ECO:0000313" key="7">
    <source>
        <dbReference type="EMBL" id="GAA3279070.1"/>
    </source>
</evidence>
<keyword evidence="8" id="KW-1185">Reference proteome</keyword>
<dbReference type="InterPro" id="IPR000277">
    <property type="entry name" value="Cys/Met-Metab_PyrdxlP-dep_enz"/>
</dbReference>
<evidence type="ECO:0000256" key="3">
    <source>
        <dbReference type="ARBA" id="ARBA00022679"/>
    </source>
</evidence>
<comment type="caution">
    <text evidence="7">The sequence shown here is derived from an EMBL/GenBank/DDBJ whole genome shotgun (WGS) entry which is preliminary data.</text>
</comment>
<dbReference type="NCBIfam" id="TIGR01326">
    <property type="entry name" value="OAH_OAS_sulfhy"/>
    <property type="match status" value="1"/>
</dbReference>
<evidence type="ECO:0000256" key="4">
    <source>
        <dbReference type="ARBA" id="ARBA00022898"/>
    </source>
</evidence>
<comment type="similarity">
    <text evidence="2 5">Belongs to the trans-sulfuration enzymes family.</text>
</comment>
<dbReference type="RefSeq" id="WP_344717313.1">
    <property type="nucleotide sequence ID" value="NZ_BAAAYG010000002.1"/>
</dbReference>
<comment type="cofactor">
    <cofactor evidence="1 5">
        <name>pyridoxal 5'-phosphate</name>
        <dbReference type="ChEBI" id="CHEBI:597326"/>
    </cofactor>
</comment>
<feature type="region of interest" description="Disordered" evidence="6">
    <location>
        <begin position="1"/>
        <end position="28"/>
    </location>
</feature>
<dbReference type="SUPFAM" id="SSF53383">
    <property type="entry name" value="PLP-dependent transferases"/>
    <property type="match status" value="1"/>
</dbReference>
<dbReference type="EMBL" id="BAAAYG010000002">
    <property type="protein sequence ID" value="GAA3279070.1"/>
    <property type="molecule type" value="Genomic_DNA"/>
</dbReference>
<dbReference type="CDD" id="cd00614">
    <property type="entry name" value="CGS_like"/>
    <property type="match status" value="1"/>
</dbReference>
<dbReference type="PANTHER" id="PTHR43797:SF2">
    <property type="entry name" value="HOMOCYSTEINE_CYSTEINE SYNTHASE"/>
    <property type="match status" value="1"/>
</dbReference>
<dbReference type="InterPro" id="IPR015421">
    <property type="entry name" value="PyrdxlP-dep_Trfase_major"/>
</dbReference>
<protein>
    <submittedName>
        <fullName evidence="7">Bifunctional o-acetylhomoserine/o-acetylserine sulfhydrylase</fullName>
    </submittedName>
</protein>
<accession>A0ABP6R8P4</accession>
<evidence type="ECO:0000313" key="8">
    <source>
        <dbReference type="Proteomes" id="UP001501736"/>
    </source>
</evidence>
<dbReference type="PANTHER" id="PTHR43797">
    <property type="entry name" value="HOMOCYSTEINE/CYSTEINE SYNTHASE"/>
    <property type="match status" value="1"/>
</dbReference>
<dbReference type="InterPro" id="IPR015424">
    <property type="entry name" value="PyrdxlP-dep_Trfase"/>
</dbReference>
<dbReference type="Pfam" id="PF01053">
    <property type="entry name" value="Cys_Met_Meta_PP"/>
    <property type="match status" value="1"/>
</dbReference>
<evidence type="ECO:0000256" key="1">
    <source>
        <dbReference type="ARBA" id="ARBA00001933"/>
    </source>
</evidence>
<dbReference type="Gene3D" id="3.40.640.10">
    <property type="entry name" value="Type I PLP-dependent aspartate aminotransferase-like (Major domain)"/>
    <property type="match status" value="1"/>
</dbReference>
<sequence>MSSTENTAPTWSFETQQIHSGVEPDPVTGARALPIQQTTSFVFPSAETAGKRFGLEELGPIYSRLTNPTVEAVENKIAALEGGVGALAVGSGQAAASIALLNVVETGGHVVASPSLYGGTQNLFKHTLPKFGIEVTFVEDPDDVESWRAATRENTGAFFGEVVANPRGDVLDLEAVAAIAHEHGAPLIVDNTLTSPYLIRPIEHGADVVVHSATKFLGGHGTAIAGVIIDSGNFDYTKNPQRFPGFNEPDESYHGIVFGRDLGVDGIFGVNLSYILKARVQLLRDLGPSLSPHNAFEINLGLETLSLRIERHVSNAEAVAEYLENHPAVTRVSYPGLESSPWHERARKYLPKGVGSVLAFEVEGGAEVGQAVVDGLQLHSLVANVGDVRSLAIHPGSTTHRQLTEEEQAAAGVVPGLVRLSVGLEHIDDILADLDQALAAAASGGAEAPAESTEPTPVG</sequence>
<reference evidence="8" key="1">
    <citation type="journal article" date="2019" name="Int. J. Syst. Evol. Microbiol.">
        <title>The Global Catalogue of Microorganisms (GCM) 10K type strain sequencing project: providing services to taxonomists for standard genome sequencing and annotation.</title>
        <authorList>
            <consortium name="The Broad Institute Genomics Platform"/>
            <consortium name="The Broad Institute Genome Sequencing Center for Infectious Disease"/>
            <person name="Wu L."/>
            <person name="Ma J."/>
        </authorList>
    </citation>
    <scope>NUCLEOTIDE SEQUENCE [LARGE SCALE GENOMIC DNA]</scope>
    <source>
        <strain evidence="8">JCM 11483</strain>
    </source>
</reference>
<keyword evidence="3" id="KW-0808">Transferase</keyword>
<keyword evidence="4 5" id="KW-0663">Pyridoxal phosphate</keyword>
<dbReference type="PROSITE" id="PS00868">
    <property type="entry name" value="CYS_MET_METAB_PP"/>
    <property type="match status" value="1"/>
</dbReference>
<dbReference type="Proteomes" id="UP001501736">
    <property type="component" value="Unassembled WGS sequence"/>
</dbReference>
<gene>
    <name evidence="7" type="ORF">GCM10020260_01830</name>
</gene>
<name>A0ABP6R8P4_9MICC</name>
<dbReference type="InterPro" id="IPR006235">
    <property type="entry name" value="OAc-hSer/O-AcSer_sulfhydrylase"/>
</dbReference>
<evidence type="ECO:0000256" key="2">
    <source>
        <dbReference type="ARBA" id="ARBA00009077"/>
    </source>
</evidence>
<proteinExistence type="inferred from homology"/>
<dbReference type="PIRSF" id="PIRSF001434">
    <property type="entry name" value="CGS"/>
    <property type="match status" value="1"/>
</dbReference>
<organism evidence="7 8">
    <name type="scientific">Nesterenkonia halobia</name>
    <dbReference type="NCBI Taxonomy" id="37922"/>
    <lineage>
        <taxon>Bacteria</taxon>
        <taxon>Bacillati</taxon>
        <taxon>Actinomycetota</taxon>
        <taxon>Actinomycetes</taxon>
        <taxon>Micrococcales</taxon>
        <taxon>Micrococcaceae</taxon>
        <taxon>Nesterenkonia</taxon>
    </lineage>
</organism>
<dbReference type="InterPro" id="IPR015422">
    <property type="entry name" value="PyrdxlP-dep_Trfase_small"/>
</dbReference>
<dbReference type="InterPro" id="IPR054542">
    <property type="entry name" value="Cys_met_metab_PP"/>
</dbReference>